<name>A0A075VE98_9PSEU</name>
<proteinExistence type="predicted"/>
<organism evidence="2 3">
    <name type="scientific">Amycolatopsis japonica</name>
    <dbReference type="NCBI Taxonomy" id="208439"/>
    <lineage>
        <taxon>Bacteria</taxon>
        <taxon>Bacillati</taxon>
        <taxon>Actinomycetota</taxon>
        <taxon>Actinomycetes</taxon>
        <taxon>Pseudonocardiales</taxon>
        <taxon>Pseudonocardiaceae</taxon>
        <taxon>Amycolatopsis</taxon>
        <taxon>Amycolatopsis japonica group</taxon>
    </lineage>
</organism>
<feature type="compositionally biased region" description="Basic and acidic residues" evidence="1">
    <location>
        <begin position="146"/>
        <end position="157"/>
    </location>
</feature>
<evidence type="ECO:0000256" key="1">
    <source>
        <dbReference type="SAM" id="MobiDB-lite"/>
    </source>
</evidence>
<sequence length="353" mass="36349">MAGSSAVASVPGRGQLSRLFALLTYRTLMALLIGERGGARTLAARGLRGRETALARGLASRGGSADGDGTAVRASPRGKAAGSTAGTSSPRLWGVGTRAAGTLPLTPGTRRWGAGDGGESHCGESGTRRWRPHSPIPSPAVSGSRADARLRPRDARRTGPRLASRSPGSRCGGLPGLSPATRDGTPLQTRDGCSGLSRVCSGWRHGCSLRVSGVTGLKQRYGSGWAPTCGDGFSTVFRGFFARSRGDLRHPQQLLFPGRRVSGDAFLAGLGGAGFPGFGMASGEPSGTSRRDLVGTFPRPSIQPPRGRPRRMGRSPCGDVCRAGSAAPIRPRHVPGGERDSAARGTRAALLAS</sequence>
<dbReference type="KEGG" id="aja:AJAP_42340"/>
<geneLocation type="plasmid" evidence="2 3">
    <name>pAmyja1</name>
</geneLocation>
<evidence type="ECO:0000313" key="3">
    <source>
        <dbReference type="Proteomes" id="UP000028492"/>
    </source>
</evidence>
<dbReference type="HOGENOM" id="CLU_784447_0_0_11"/>
<dbReference type="Proteomes" id="UP000028492">
    <property type="component" value="Plasmid pAmyja1"/>
</dbReference>
<accession>A0A075VE98</accession>
<dbReference type="EMBL" id="CP008954">
    <property type="protein sequence ID" value="AIG81240.1"/>
    <property type="molecule type" value="Genomic_DNA"/>
</dbReference>
<dbReference type="AlphaFoldDB" id="A0A075VE98"/>
<reference evidence="2 3" key="1">
    <citation type="journal article" date="2014" name="J. Biotechnol.">
        <title>Complete genome sequence of the actinobacterium Amycolatopsis japonica MG417-CF17(T) (=DSM 44213T) producing (S,S)-N,N'-ethylenediaminedisuccinic acid.</title>
        <authorList>
            <person name="Stegmann E."/>
            <person name="Albersmeier A."/>
            <person name="Spohn M."/>
            <person name="Gert H."/>
            <person name="Weber T."/>
            <person name="Wohlleben W."/>
            <person name="Kalinowski J."/>
            <person name="Ruckert C."/>
        </authorList>
    </citation>
    <scope>NUCLEOTIDE SEQUENCE [LARGE SCALE GENOMIC DNA]</scope>
    <source>
        <strain evidence="3">MG417-CF17 (DSM 44213)</strain>
        <plasmid evidence="2">pAmyja1</plasmid>
    </source>
</reference>
<feature type="region of interest" description="Disordered" evidence="1">
    <location>
        <begin position="55"/>
        <end position="189"/>
    </location>
</feature>
<evidence type="ECO:0000313" key="2">
    <source>
        <dbReference type="EMBL" id="AIG81240.1"/>
    </source>
</evidence>
<keyword evidence="2" id="KW-0614">Plasmid</keyword>
<feature type="region of interest" description="Disordered" evidence="1">
    <location>
        <begin position="279"/>
        <end position="353"/>
    </location>
</feature>
<gene>
    <name evidence="2" type="ORF">AJAP_42340</name>
</gene>
<keyword evidence="3" id="KW-1185">Reference proteome</keyword>
<protein>
    <submittedName>
        <fullName evidence="2">Uncharacterized protein</fullName>
    </submittedName>
</protein>